<name>A0ACB8G4S7_9SAUR</name>
<comment type="caution">
    <text evidence="1">The sequence shown here is derived from an EMBL/GenBank/DDBJ whole genome shotgun (WGS) entry which is preliminary data.</text>
</comment>
<evidence type="ECO:0000313" key="1">
    <source>
        <dbReference type="EMBL" id="KAH8014741.1"/>
    </source>
</evidence>
<evidence type="ECO:0000313" key="2">
    <source>
        <dbReference type="Proteomes" id="UP000827872"/>
    </source>
</evidence>
<reference evidence="1" key="1">
    <citation type="submission" date="2021-08" db="EMBL/GenBank/DDBJ databases">
        <title>The first chromosome-level gecko genome reveals the dynamic sex chromosomes of Neotropical dwarf geckos (Sphaerodactylidae: Sphaerodactylus).</title>
        <authorList>
            <person name="Pinto B.J."/>
            <person name="Keating S.E."/>
            <person name="Gamble T."/>
        </authorList>
    </citation>
    <scope>NUCLEOTIDE SEQUENCE</scope>
    <source>
        <strain evidence="1">TG3544</strain>
    </source>
</reference>
<dbReference type="EMBL" id="CM037615">
    <property type="protein sequence ID" value="KAH8014741.1"/>
    <property type="molecule type" value="Genomic_DNA"/>
</dbReference>
<accession>A0ACB8G4S7</accession>
<sequence length="104" mass="11164">MRPLPPSPACRRAGLALPVTVGVNDEPLAHPAACGWRPSIRVPHSPCQLVADKDRQQKTPAERAGGTPWQRTVGRGYEMRGSGAHLCWLGRKVIPNSPADPGDI</sequence>
<organism evidence="1 2">
    <name type="scientific">Sphaerodactylus townsendi</name>
    <dbReference type="NCBI Taxonomy" id="933632"/>
    <lineage>
        <taxon>Eukaryota</taxon>
        <taxon>Metazoa</taxon>
        <taxon>Chordata</taxon>
        <taxon>Craniata</taxon>
        <taxon>Vertebrata</taxon>
        <taxon>Euteleostomi</taxon>
        <taxon>Lepidosauria</taxon>
        <taxon>Squamata</taxon>
        <taxon>Bifurcata</taxon>
        <taxon>Gekkota</taxon>
        <taxon>Sphaerodactylidae</taxon>
        <taxon>Sphaerodactylus</taxon>
    </lineage>
</organism>
<proteinExistence type="predicted"/>
<protein>
    <submittedName>
        <fullName evidence="1">Uncharacterized protein</fullName>
    </submittedName>
</protein>
<keyword evidence="2" id="KW-1185">Reference proteome</keyword>
<gene>
    <name evidence="1" type="ORF">K3G42_031387</name>
</gene>
<dbReference type="Proteomes" id="UP000827872">
    <property type="component" value="Linkage Group LG02"/>
</dbReference>